<comment type="similarity">
    <text evidence="1">Belongs to the short-chain dehydrogenases/reductases (SDR) family.</text>
</comment>
<gene>
    <name evidence="4" type="ORF">ASPZODRAFT_129478</name>
</gene>
<dbReference type="AlphaFoldDB" id="A0A1L9SPT8"/>
<protein>
    <submittedName>
        <fullName evidence="4">Uncharacterized protein</fullName>
    </submittedName>
</protein>
<dbReference type="PANTHER" id="PTHR43639:SF1">
    <property type="entry name" value="SHORT-CHAIN DEHYDROGENASE_REDUCTASE FAMILY PROTEIN"/>
    <property type="match status" value="1"/>
</dbReference>
<dbReference type="STRING" id="1073090.A0A1L9SPT8"/>
<reference evidence="5" key="1">
    <citation type="journal article" date="2017" name="Genome Biol.">
        <title>Comparative genomics reveals high biological diversity and specific adaptations in the industrially and medically important fungal genus Aspergillus.</title>
        <authorList>
            <person name="de Vries R.P."/>
            <person name="Riley R."/>
            <person name="Wiebenga A."/>
            <person name="Aguilar-Osorio G."/>
            <person name="Amillis S."/>
            <person name="Uchima C.A."/>
            <person name="Anderluh G."/>
            <person name="Asadollahi M."/>
            <person name="Askin M."/>
            <person name="Barry K."/>
            <person name="Battaglia E."/>
            <person name="Bayram O."/>
            <person name="Benocci T."/>
            <person name="Braus-Stromeyer S.A."/>
            <person name="Caldana C."/>
            <person name="Canovas D."/>
            <person name="Cerqueira G.C."/>
            <person name="Chen F."/>
            <person name="Chen W."/>
            <person name="Choi C."/>
            <person name="Clum A."/>
            <person name="Dos Santos R.A."/>
            <person name="Damasio A.R."/>
            <person name="Diallinas G."/>
            <person name="Emri T."/>
            <person name="Fekete E."/>
            <person name="Flipphi M."/>
            <person name="Freyberg S."/>
            <person name="Gallo A."/>
            <person name="Gournas C."/>
            <person name="Habgood R."/>
            <person name="Hainaut M."/>
            <person name="Harispe M.L."/>
            <person name="Henrissat B."/>
            <person name="Hilden K.S."/>
            <person name="Hope R."/>
            <person name="Hossain A."/>
            <person name="Karabika E."/>
            <person name="Karaffa L."/>
            <person name="Karanyi Z."/>
            <person name="Krasevec N."/>
            <person name="Kuo A."/>
            <person name="Kusch H."/>
            <person name="LaButti K."/>
            <person name="Lagendijk E.L."/>
            <person name="Lapidus A."/>
            <person name="Levasseur A."/>
            <person name="Lindquist E."/>
            <person name="Lipzen A."/>
            <person name="Logrieco A.F."/>
            <person name="MacCabe A."/>
            <person name="Maekelae M.R."/>
            <person name="Malavazi I."/>
            <person name="Melin P."/>
            <person name="Meyer V."/>
            <person name="Mielnichuk N."/>
            <person name="Miskei M."/>
            <person name="Molnar A.P."/>
            <person name="Mule G."/>
            <person name="Ngan C.Y."/>
            <person name="Orejas M."/>
            <person name="Orosz E."/>
            <person name="Ouedraogo J.P."/>
            <person name="Overkamp K.M."/>
            <person name="Park H.-S."/>
            <person name="Perrone G."/>
            <person name="Piumi F."/>
            <person name="Punt P.J."/>
            <person name="Ram A.F."/>
            <person name="Ramon A."/>
            <person name="Rauscher S."/>
            <person name="Record E."/>
            <person name="Riano-Pachon D.M."/>
            <person name="Robert V."/>
            <person name="Roehrig J."/>
            <person name="Ruller R."/>
            <person name="Salamov A."/>
            <person name="Salih N.S."/>
            <person name="Samson R.A."/>
            <person name="Sandor E."/>
            <person name="Sanguinetti M."/>
            <person name="Schuetze T."/>
            <person name="Sepcic K."/>
            <person name="Shelest E."/>
            <person name="Sherlock G."/>
            <person name="Sophianopoulou V."/>
            <person name="Squina F.M."/>
            <person name="Sun H."/>
            <person name="Susca A."/>
            <person name="Todd R.B."/>
            <person name="Tsang A."/>
            <person name="Unkles S.E."/>
            <person name="van de Wiele N."/>
            <person name="van Rossen-Uffink D."/>
            <person name="Oliveira J.V."/>
            <person name="Vesth T.C."/>
            <person name="Visser J."/>
            <person name="Yu J.-H."/>
            <person name="Zhou M."/>
            <person name="Andersen M.R."/>
            <person name="Archer D.B."/>
            <person name="Baker S.E."/>
            <person name="Benoit I."/>
            <person name="Brakhage A.A."/>
            <person name="Braus G.H."/>
            <person name="Fischer R."/>
            <person name="Frisvad J.C."/>
            <person name="Goldman G.H."/>
            <person name="Houbraken J."/>
            <person name="Oakley B."/>
            <person name="Pocsi I."/>
            <person name="Scazzocchio C."/>
            <person name="Seiboth B."/>
            <person name="vanKuyk P.A."/>
            <person name="Wortman J."/>
            <person name="Dyer P.S."/>
            <person name="Grigoriev I.V."/>
        </authorList>
    </citation>
    <scope>NUCLEOTIDE SEQUENCE [LARGE SCALE GENOMIC DNA]</scope>
    <source>
        <strain evidence="5">CBS 506.65</strain>
    </source>
</reference>
<dbReference type="PRINTS" id="PR00080">
    <property type="entry name" value="SDRFAMILY"/>
</dbReference>
<dbReference type="GO" id="GO:0016491">
    <property type="term" value="F:oxidoreductase activity"/>
    <property type="evidence" value="ECO:0007669"/>
    <property type="project" value="UniProtKB-KW"/>
</dbReference>
<evidence type="ECO:0000256" key="3">
    <source>
        <dbReference type="ARBA" id="ARBA00023002"/>
    </source>
</evidence>
<dbReference type="PROSITE" id="PS00061">
    <property type="entry name" value="ADH_SHORT"/>
    <property type="match status" value="1"/>
</dbReference>
<dbReference type="FunFam" id="3.40.50.720:FF:000374">
    <property type="entry name" value="3-oxoacyl-(Acyl-carrier-protein) reductase"/>
    <property type="match status" value="1"/>
</dbReference>
<dbReference type="CDD" id="cd05233">
    <property type="entry name" value="SDR_c"/>
    <property type="match status" value="1"/>
</dbReference>
<keyword evidence="2" id="KW-0521">NADP</keyword>
<accession>A0A1L9SPT8</accession>
<evidence type="ECO:0000256" key="1">
    <source>
        <dbReference type="ARBA" id="ARBA00006484"/>
    </source>
</evidence>
<dbReference type="EMBL" id="KV878338">
    <property type="protein sequence ID" value="OJJ49084.1"/>
    <property type="molecule type" value="Genomic_DNA"/>
</dbReference>
<dbReference type="SUPFAM" id="SSF51735">
    <property type="entry name" value="NAD(P)-binding Rossmann-fold domains"/>
    <property type="match status" value="1"/>
</dbReference>
<evidence type="ECO:0000313" key="4">
    <source>
        <dbReference type="EMBL" id="OJJ49084.1"/>
    </source>
</evidence>
<dbReference type="InterPro" id="IPR020904">
    <property type="entry name" value="Sc_DH/Rdtase_CS"/>
</dbReference>
<dbReference type="Gene3D" id="3.40.50.720">
    <property type="entry name" value="NAD(P)-binding Rossmann-like Domain"/>
    <property type="match status" value="1"/>
</dbReference>
<dbReference type="PANTHER" id="PTHR43639">
    <property type="entry name" value="OXIDOREDUCTASE, SHORT-CHAIN DEHYDROGENASE/REDUCTASE FAMILY (AFU_ORTHOLOGUE AFUA_5G02870)"/>
    <property type="match status" value="1"/>
</dbReference>
<dbReference type="Proteomes" id="UP000184188">
    <property type="component" value="Unassembled WGS sequence"/>
</dbReference>
<dbReference type="PRINTS" id="PR00081">
    <property type="entry name" value="GDHRDH"/>
</dbReference>
<dbReference type="RefSeq" id="XP_022583594.1">
    <property type="nucleotide sequence ID" value="XM_022722276.1"/>
</dbReference>
<organism evidence="4 5">
    <name type="scientific">Penicilliopsis zonata CBS 506.65</name>
    <dbReference type="NCBI Taxonomy" id="1073090"/>
    <lineage>
        <taxon>Eukaryota</taxon>
        <taxon>Fungi</taxon>
        <taxon>Dikarya</taxon>
        <taxon>Ascomycota</taxon>
        <taxon>Pezizomycotina</taxon>
        <taxon>Eurotiomycetes</taxon>
        <taxon>Eurotiomycetidae</taxon>
        <taxon>Eurotiales</taxon>
        <taxon>Aspergillaceae</taxon>
        <taxon>Penicilliopsis</taxon>
    </lineage>
</organism>
<dbReference type="InterPro" id="IPR002347">
    <property type="entry name" value="SDR_fam"/>
</dbReference>
<evidence type="ECO:0000313" key="5">
    <source>
        <dbReference type="Proteomes" id="UP000184188"/>
    </source>
</evidence>
<keyword evidence="3" id="KW-0560">Oxidoreductase</keyword>
<proteinExistence type="inferred from homology"/>
<dbReference type="VEuPathDB" id="FungiDB:ASPZODRAFT_129478"/>
<dbReference type="InterPro" id="IPR036291">
    <property type="entry name" value="NAD(P)-bd_dom_sf"/>
</dbReference>
<dbReference type="Pfam" id="PF13561">
    <property type="entry name" value="adh_short_C2"/>
    <property type="match status" value="1"/>
</dbReference>
<evidence type="ECO:0000256" key="2">
    <source>
        <dbReference type="ARBA" id="ARBA00022857"/>
    </source>
</evidence>
<dbReference type="GeneID" id="34608741"/>
<sequence>MEALRTEHAFQTLADKVAIVTGGSRGIGAAIALELARRGAKVGRSKTKTGTCIITNEKVAITYTSSSSTKLVESLIEQIHEFHPSSAIGVQADLREVSSPQRIVQKVLQDLHTAHIDILVNNAGVEMVKPFHEVTSDDFALVFETNVRAPLLMMQAVHPYLRAPGRVINIGSVGSRHGFRDLSAYCASKSALEGMTRCWATELGGAGHTVNTVNPGPVETEMIWKIPKEIVKMQMDQTPVENRMAKVGDVTQIVAWLAGGESGWVTGQAICASGGWAMY</sequence>
<dbReference type="OrthoDB" id="47007at2759"/>
<name>A0A1L9SPT8_9EURO</name>
<keyword evidence="5" id="KW-1185">Reference proteome</keyword>